<evidence type="ECO:0000256" key="3">
    <source>
        <dbReference type="PIRSR" id="PIRSR004848-1"/>
    </source>
</evidence>
<dbReference type="InterPro" id="IPR011078">
    <property type="entry name" value="PyrdxlP_homeostasis"/>
</dbReference>
<dbReference type="EMBL" id="DVMQ01000003">
    <property type="protein sequence ID" value="HIU23482.1"/>
    <property type="molecule type" value="Genomic_DNA"/>
</dbReference>
<evidence type="ECO:0000256" key="1">
    <source>
        <dbReference type="ARBA" id="ARBA00022898"/>
    </source>
</evidence>
<accession>A0A9D1L4W1</accession>
<proteinExistence type="inferred from homology"/>
<dbReference type="Proteomes" id="UP000824078">
    <property type="component" value="Unassembled WGS sequence"/>
</dbReference>
<dbReference type="Pfam" id="PF01168">
    <property type="entry name" value="Ala_racemase_N"/>
    <property type="match status" value="1"/>
</dbReference>
<dbReference type="SUPFAM" id="SSF51419">
    <property type="entry name" value="PLP-binding barrel"/>
    <property type="match status" value="1"/>
</dbReference>
<dbReference type="PIRSF" id="PIRSF004848">
    <property type="entry name" value="YBL036c_PLPDEIII"/>
    <property type="match status" value="1"/>
</dbReference>
<feature type="modified residue" description="N6-(pyridoxal phosphate)lysine" evidence="2 3">
    <location>
        <position position="43"/>
    </location>
</feature>
<dbReference type="HAMAP" id="MF_02087">
    <property type="entry name" value="PLP_homeostasis"/>
    <property type="match status" value="1"/>
</dbReference>
<comment type="cofactor">
    <cofactor evidence="3">
        <name>pyridoxal 5'-phosphate</name>
        <dbReference type="ChEBI" id="CHEBI:597326"/>
    </cofactor>
</comment>
<evidence type="ECO:0000256" key="2">
    <source>
        <dbReference type="HAMAP-Rule" id="MF_02087"/>
    </source>
</evidence>
<evidence type="ECO:0000313" key="7">
    <source>
        <dbReference type="Proteomes" id="UP000824078"/>
    </source>
</evidence>
<feature type="domain" description="Alanine racemase N-terminal" evidence="5">
    <location>
        <begin position="35"/>
        <end position="232"/>
    </location>
</feature>
<dbReference type="InterPro" id="IPR001608">
    <property type="entry name" value="Ala_racemase_N"/>
</dbReference>
<comment type="caution">
    <text evidence="6">The sequence shown here is derived from an EMBL/GenBank/DDBJ whole genome shotgun (WGS) entry which is preliminary data.</text>
</comment>
<dbReference type="NCBIfam" id="TIGR00044">
    <property type="entry name" value="YggS family pyridoxal phosphate-dependent enzyme"/>
    <property type="match status" value="1"/>
</dbReference>
<comment type="similarity">
    <text evidence="2 4">Belongs to the pyridoxal phosphate-binding protein YggS/PROSC family.</text>
</comment>
<dbReference type="PANTHER" id="PTHR10146:SF14">
    <property type="entry name" value="PYRIDOXAL PHOSPHATE HOMEOSTASIS PROTEIN"/>
    <property type="match status" value="1"/>
</dbReference>
<protein>
    <recommendedName>
        <fullName evidence="2">Pyridoxal phosphate homeostasis protein</fullName>
        <shortName evidence="2">PLP homeostasis protein</shortName>
    </recommendedName>
</protein>
<name>A0A9D1L4W1_9ACTN</name>
<dbReference type="PANTHER" id="PTHR10146">
    <property type="entry name" value="PROLINE SYNTHETASE CO-TRANSCRIBED BACTERIAL HOMOLOG PROTEIN"/>
    <property type="match status" value="1"/>
</dbReference>
<keyword evidence="1 2" id="KW-0663">Pyridoxal phosphate</keyword>
<evidence type="ECO:0000313" key="6">
    <source>
        <dbReference type="EMBL" id="HIU23482.1"/>
    </source>
</evidence>
<evidence type="ECO:0000256" key="4">
    <source>
        <dbReference type="RuleBase" id="RU004514"/>
    </source>
</evidence>
<reference evidence="6" key="1">
    <citation type="submission" date="2020-10" db="EMBL/GenBank/DDBJ databases">
        <authorList>
            <person name="Gilroy R."/>
        </authorList>
    </citation>
    <scope>NUCLEOTIDE SEQUENCE</scope>
    <source>
        <strain evidence="6">ChiHjej12B11-29160</strain>
    </source>
</reference>
<gene>
    <name evidence="6" type="ORF">IAD17_00955</name>
</gene>
<evidence type="ECO:0000259" key="5">
    <source>
        <dbReference type="Pfam" id="PF01168"/>
    </source>
</evidence>
<reference evidence="6" key="2">
    <citation type="journal article" date="2021" name="PeerJ">
        <title>Extensive microbial diversity within the chicken gut microbiome revealed by metagenomics and culture.</title>
        <authorList>
            <person name="Gilroy R."/>
            <person name="Ravi A."/>
            <person name="Getino M."/>
            <person name="Pursley I."/>
            <person name="Horton D.L."/>
            <person name="Alikhan N.F."/>
            <person name="Baker D."/>
            <person name="Gharbi K."/>
            <person name="Hall N."/>
            <person name="Watson M."/>
            <person name="Adriaenssens E.M."/>
            <person name="Foster-Nyarko E."/>
            <person name="Jarju S."/>
            <person name="Secka A."/>
            <person name="Antonio M."/>
            <person name="Oren A."/>
            <person name="Chaudhuri R.R."/>
            <person name="La Ragione R."/>
            <person name="Hildebrand F."/>
            <person name="Pallen M.J."/>
        </authorList>
    </citation>
    <scope>NUCLEOTIDE SEQUENCE</scope>
    <source>
        <strain evidence="6">ChiHjej12B11-29160</strain>
    </source>
</reference>
<dbReference type="InterPro" id="IPR029066">
    <property type="entry name" value="PLP-binding_barrel"/>
</dbReference>
<dbReference type="CDD" id="cd00635">
    <property type="entry name" value="PLPDE_III_YBL036c_like"/>
    <property type="match status" value="1"/>
</dbReference>
<sequence>MTTTESYEQFSVRRREEILERICSAAQRAGRDPQDISLVAVSKTVGADQVRAALQAGWRHFAENRPQELKKKLSELSDELAAAQASFDMIGNLQTNKINLVVGKVRLIHSISSEHLAQAVASRSQVHEVVSRVLLEVNVSGEESKSGFTPQEAFDALPRLMELEGISVEGLMTMAPAHNPDAARRTFSGLRELAERMRDATGLELATLSCGMSDDFEIAIEEGSTLVRLGRVAFDPGYQSLGKQ</sequence>
<dbReference type="Gene3D" id="3.20.20.10">
    <property type="entry name" value="Alanine racemase"/>
    <property type="match status" value="1"/>
</dbReference>
<dbReference type="GO" id="GO:0030170">
    <property type="term" value="F:pyridoxal phosphate binding"/>
    <property type="evidence" value="ECO:0007669"/>
    <property type="project" value="UniProtKB-UniRule"/>
</dbReference>
<organism evidence="6 7">
    <name type="scientific">Candidatus Coprovicinus avistercoris</name>
    <dbReference type="NCBI Taxonomy" id="2840754"/>
    <lineage>
        <taxon>Bacteria</taxon>
        <taxon>Bacillati</taxon>
        <taxon>Actinomycetota</taxon>
        <taxon>Coriobacteriia</taxon>
        <taxon>Coriobacteriales</taxon>
        <taxon>Coriobacteriaceae</taxon>
        <taxon>Coriobacteriaceae incertae sedis</taxon>
        <taxon>Candidatus Coprovicinus</taxon>
    </lineage>
</organism>
<comment type="function">
    <text evidence="2">Pyridoxal 5'-phosphate (PLP)-binding protein, which is involved in PLP homeostasis.</text>
</comment>
<dbReference type="AlphaFoldDB" id="A0A9D1L4W1"/>